<dbReference type="InterPro" id="IPR006020">
    <property type="entry name" value="PTB/PI_dom"/>
</dbReference>
<dbReference type="SMART" id="SM00454">
    <property type="entry name" value="SAM"/>
    <property type="match status" value="2"/>
</dbReference>
<dbReference type="PROSITE" id="PS50105">
    <property type="entry name" value="SAM_DOMAIN"/>
    <property type="match status" value="2"/>
</dbReference>
<dbReference type="Pfam" id="PF00536">
    <property type="entry name" value="SAM_1"/>
    <property type="match status" value="1"/>
</dbReference>
<accession>A0A553QI92</accession>
<keyword evidence="2" id="KW-0963">Cytoplasm</keyword>
<evidence type="ECO:0000256" key="2">
    <source>
        <dbReference type="ARBA" id="ARBA00022490"/>
    </source>
</evidence>
<dbReference type="InterPro" id="IPR001660">
    <property type="entry name" value="SAM"/>
</dbReference>
<dbReference type="CDD" id="cd01274">
    <property type="entry name" value="PTB_Anks"/>
    <property type="match status" value="1"/>
</dbReference>
<dbReference type="Proteomes" id="UP000316079">
    <property type="component" value="Unassembled WGS sequence"/>
</dbReference>
<dbReference type="Gene3D" id="1.10.150.50">
    <property type="entry name" value="Transcription Factor, Ets-1"/>
    <property type="match status" value="2"/>
</dbReference>
<keyword evidence="3" id="KW-0677">Repeat</keyword>
<dbReference type="Pfam" id="PF07647">
    <property type="entry name" value="SAM_2"/>
    <property type="match status" value="1"/>
</dbReference>
<dbReference type="SMART" id="SM00462">
    <property type="entry name" value="PTB"/>
    <property type="match status" value="1"/>
</dbReference>
<dbReference type="InterPro" id="IPR011993">
    <property type="entry name" value="PH-like_dom_sf"/>
</dbReference>
<dbReference type="EMBL" id="SRMA01025949">
    <property type="protein sequence ID" value="TRY89643.1"/>
    <property type="molecule type" value="Genomic_DNA"/>
</dbReference>
<evidence type="ECO:0000313" key="9">
    <source>
        <dbReference type="Proteomes" id="UP000316079"/>
    </source>
</evidence>
<feature type="domain" description="PID" evidence="6">
    <location>
        <begin position="292"/>
        <end position="417"/>
    </location>
</feature>
<feature type="region of interest" description="Disordered" evidence="5">
    <location>
        <begin position="422"/>
        <end position="452"/>
    </location>
</feature>
<organism evidence="8 9">
    <name type="scientific">Danionella cerebrum</name>
    <dbReference type="NCBI Taxonomy" id="2873325"/>
    <lineage>
        <taxon>Eukaryota</taxon>
        <taxon>Metazoa</taxon>
        <taxon>Chordata</taxon>
        <taxon>Craniata</taxon>
        <taxon>Vertebrata</taxon>
        <taxon>Euteleostomi</taxon>
        <taxon>Actinopterygii</taxon>
        <taxon>Neopterygii</taxon>
        <taxon>Teleostei</taxon>
        <taxon>Ostariophysi</taxon>
        <taxon>Cypriniformes</taxon>
        <taxon>Danionidae</taxon>
        <taxon>Danioninae</taxon>
        <taxon>Danionella</taxon>
    </lineage>
</organism>
<evidence type="ECO:0000259" key="7">
    <source>
        <dbReference type="PROSITE" id="PS50105"/>
    </source>
</evidence>
<dbReference type="GO" id="GO:0046875">
    <property type="term" value="F:ephrin receptor binding"/>
    <property type="evidence" value="ECO:0007669"/>
    <property type="project" value="TreeGrafter"/>
</dbReference>
<dbReference type="PANTHER" id="PTHR24174">
    <property type="entry name" value="ANKYRIN REPEAT AND STERILE ALPHA MOTIF DOMAIN-CONTAINING PROTEIN 1"/>
    <property type="match status" value="1"/>
</dbReference>
<dbReference type="GO" id="GO:0048013">
    <property type="term" value="P:ephrin receptor signaling pathway"/>
    <property type="evidence" value="ECO:0007669"/>
    <property type="project" value="TreeGrafter"/>
</dbReference>
<evidence type="ECO:0000256" key="4">
    <source>
        <dbReference type="ARBA" id="ARBA00023043"/>
    </source>
</evidence>
<dbReference type="CDD" id="cd09499">
    <property type="entry name" value="SAM_AIDA1AB-like_repeat1"/>
    <property type="match status" value="1"/>
</dbReference>
<dbReference type="SUPFAM" id="SSF50729">
    <property type="entry name" value="PH domain-like"/>
    <property type="match status" value="1"/>
</dbReference>
<feature type="domain" description="SAM" evidence="7">
    <location>
        <begin position="40"/>
        <end position="103"/>
    </location>
</feature>
<feature type="region of interest" description="Disordered" evidence="5">
    <location>
        <begin position="498"/>
        <end position="535"/>
    </location>
</feature>
<dbReference type="Gene3D" id="2.30.29.30">
    <property type="entry name" value="Pleckstrin-homology domain (PH domain)/Phosphotyrosine-binding domain (PTB)"/>
    <property type="match status" value="1"/>
</dbReference>
<evidence type="ECO:0000256" key="1">
    <source>
        <dbReference type="ARBA" id="ARBA00004496"/>
    </source>
</evidence>
<dbReference type="SUPFAM" id="SSF47769">
    <property type="entry name" value="SAM/Pointed domain"/>
    <property type="match status" value="2"/>
</dbReference>
<feature type="region of interest" description="Disordered" evidence="5">
    <location>
        <begin position="240"/>
        <end position="275"/>
    </location>
</feature>
<dbReference type="GO" id="GO:0005829">
    <property type="term" value="C:cytosol"/>
    <property type="evidence" value="ECO:0007669"/>
    <property type="project" value="TreeGrafter"/>
</dbReference>
<comment type="caution">
    <text evidence="8">The sequence shown here is derived from an EMBL/GenBank/DDBJ whole genome shotgun (WGS) entry which is preliminary data.</text>
</comment>
<dbReference type="InterPro" id="IPR041882">
    <property type="entry name" value="SAM_ANKS1_repeat2"/>
</dbReference>
<protein>
    <recommendedName>
        <fullName evidence="10">Ankyrin repeat and SAM domain-containing protein 1A-like</fullName>
    </recommendedName>
</protein>
<feature type="compositionally biased region" description="Polar residues" evidence="5">
    <location>
        <begin position="519"/>
        <end position="535"/>
    </location>
</feature>
<sequence length="535" mass="60053">MMWQCHISASECRCYRLNGFSLLKRHALSTDASGSRVLEQSVGEWLEHVGFPQYESKLLLNGFDELRFMGSNVMEDEDLQEIGITDPGHRKKILHAAKSLPKVPALSHQKVKALGCDGSTSLSSWLDTLGLGEYLHNFLSSGYRTLECVKNLWELEIVNVLKIGLLGHRKRIIASIAERPYEEAPSKSNRVSQLKIQDLLSQNPSPLGYMDPYTSRSMDMLLPLGESGRKGRALDQDGTVSLRSFGERSRSHDRHVDRQSRQSRPSSTSHTYTTVSAWHHHPEKLITESCIYEARYLGSVIIRDLRGIESTQEACARIRKSKDHRKGPVTILNITYRGVKFVDAATKAMVAEHEIQDISCAAQDPDDLCTFAYITKDMKSGYHFCHVFTTVEVTQTYEIILTLGQAFEVAYQVALQAQKSRRHSSYAAPAPENLETKSNRPPSQSRNSSRRSADAPVLECRCCYCHMCSAHRPSYLPLPSVSPGVQSHSSLLLPRQIDPMDPDTDVQSLGSSGWLYEPRNSSRPSSSTKYETTIF</sequence>
<evidence type="ECO:0000256" key="3">
    <source>
        <dbReference type="ARBA" id="ARBA00022737"/>
    </source>
</evidence>
<name>A0A553QI92_9TELE</name>
<evidence type="ECO:0008006" key="10">
    <source>
        <dbReference type="Google" id="ProtNLM"/>
    </source>
</evidence>
<dbReference type="Pfam" id="PF00640">
    <property type="entry name" value="PID"/>
    <property type="match status" value="1"/>
</dbReference>
<evidence type="ECO:0000313" key="8">
    <source>
        <dbReference type="EMBL" id="TRY89643.1"/>
    </source>
</evidence>
<comment type="subcellular location">
    <subcellularLocation>
        <location evidence="1">Cytoplasm</location>
    </subcellularLocation>
</comment>
<dbReference type="InterPro" id="IPR033635">
    <property type="entry name" value="ANKS1/Caskin"/>
</dbReference>
<dbReference type="STRING" id="623744.A0A553QI92"/>
<proteinExistence type="predicted"/>
<dbReference type="InterPro" id="IPR013761">
    <property type="entry name" value="SAM/pointed_sf"/>
</dbReference>
<dbReference type="CDD" id="cd09500">
    <property type="entry name" value="SAM_AIDA1AB-like_repeat2"/>
    <property type="match status" value="1"/>
</dbReference>
<dbReference type="AlphaFoldDB" id="A0A553QI92"/>
<dbReference type="OrthoDB" id="10039052at2759"/>
<reference evidence="8 9" key="1">
    <citation type="journal article" date="2019" name="Sci. Data">
        <title>Hybrid genome assembly and annotation of Danionella translucida.</title>
        <authorList>
            <person name="Kadobianskyi M."/>
            <person name="Schulze L."/>
            <person name="Schuelke M."/>
            <person name="Judkewitz B."/>
        </authorList>
    </citation>
    <scope>NUCLEOTIDE SEQUENCE [LARGE SCALE GENOMIC DNA]</scope>
    <source>
        <strain evidence="8 9">Bolton</strain>
    </source>
</reference>
<keyword evidence="4" id="KW-0040">ANK repeat</keyword>
<evidence type="ECO:0000259" key="6">
    <source>
        <dbReference type="PROSITE" id="PS01179"/>
    </source>
</evidence>
<dbReference type="InterPro" id="IPR041880">
    <property type="entry name" value="SAM_ANKS1_repeat1"/>
</dbReference>
<dbReference type="PANTHER" id="PTHR24174:SF5">
    <property type="entry name" value="ANKYRIN REPEAT AND SAM DOMAIN-CONTAINING PROTEIN 1A ISOFORM X1"/>
    <property type="match status" value="1"/>
</dbReference>
<feature type="compositionally biased region" description="Basic and acidic residues" evidence="5">
    <location>
        <begin position="245"/>
        <end position="260"/>
    </location>
</feature>
<evidence type="ECO:0000256" key="5">
    <source>
        <dbReference type="SAM" id="MobiDB-lite"/>
    </source>
</evidence>
<dbReference type="PROSITE" id="PS01179">
    <property type="entry name" value="PID"/>
    <property type="match status" value="1"/>
</dbReference>
<keyword evidence="9" id="KW-1185">Reference proteome</keyword>
<gene>
    <name evidence="8" type="ORF">DNTS_021526</name>
</gene>
<feature type="domain" description="SAM" evidence="7">
    <location>
        <begin position="121"/>
        <end position="176"/>
    </location>
</feature>